<keyword evidence="6" id="KW-0723">Serine/threonine-protein kinase</keyword>
<protein>
    <recommendedName>
        <fullName evidence="4">non-specific serine/threonine protein kinase</fullName>
        <ecNumber evidence="4">2.7.11.1</ecNumber>
    </recommendedName>
</protein>
<dbReference type="OMA" id="QWRKAGQ"/>
<evidence type="ECO:0000256" key="8">
    <source>
        <dbReference type="ARBA" id="ARBA00022692"/>
    </source>
</evidence>
<dbReference type="Pfam" id="PF00139">
    <property type="entry name" value="Lectin_legB"/>
    <property type="match status" value="1"/>
</dbReference>
<evidence type="ECO:0000256" key="16">
    <source>
        <dbReference type="ARBA" id="ARBA00023170"/>
    </source>
</evidence>
<keyword evidence="10" id="KW-0430">Lectin</keyword>
<dbReference type="GO" id="GO:0005524">
    <property type="term" value="F:ATP binding"/>
    <property type="evidence" value="ECO:0007669"/>
    <property type="project" value="UniProtKB-UniRule"/>
</dbReference>
<evidence type="ECO:0000256" key="18">
    <source>
        <dbReference type="PROSITE-ProRule" id="PRU10141"/>
    </source>
</evidence>
<dbReference type="OrthoDB" id="2014828at2759"/>
<dbReference type="GO" id="GO:0005886">
    <property type="term" value="C:plasma membrane"/>
    <property type="evidence" value="ECO:0007669"/>
    <property type="project" value="UniProtKB-SubCell"/>
</dbReference>
<dbReference type="PROSITE" id="PS00307">
    <property type="entry name" value="LECTIN_LEGUME_BETA"/>
    <property type="match status" value="1"/>
</dbReference>
<evidence type="ECO:0000256" key="3">
    <source>
        <dbReference type="ARBA" id="ARBA00010217"/>
    </source>
</evidence>
<gene>
    <name evidence="21" type="ORF">BVRB_4g097070</name>
</gene>
<feature type="domain" description="Protein kinase" evidence="20">
    <location>
        <begin position="381"/>
        <end position="661"/>
    </location>
</feature>
<dbReference type="EC" id="2.7.11.1" evidence="4"/>
<dbReference type="PROSITE" id="PS00107">
    <property type="entry name" value="PROTEIN_KINASE_ATP"/>
    <property type="match status" value="1"/>
</dbReference>
<evidence type="ECO:0000256" key="4">
    <source>
        <dbReference type="ARBA" id="ARBA00012513"/>
    </source>
</evidence>
<dbReference type="EMBL" id="KQ090278">
    <property type="protein sequence ID" value="KMS97961.1"/>
    <property type="molecule type" value="Genomic_DNA"/>
</dbReference>
<reference evidence="21 22" key="1">
    <citation type="journal article" date="2014" name="Nature">
        <title>The genome of the recently domesticated crop plant sugar beet (Beta vulgaris).</title>
        <authorList>
            <person name="Dohm J.C."/>
            <person name="Minoche A.E."/>
            <person name="Holtgrawe D."/>
            <person name="Capella-Gutierrez S."/>
            <person name="Zakrzewski F."/>
            <person name="Tafer H."/>
            <person name="Rupp O."/>
            <person name="Sorensen T.R."/>
            <person name="Stracke R."/>
            <person name="Reinhardt R."/>
            <person name="Goesmann A."/>
            <person name="Kraft T."/>
            <person name="Schulz B."/>
            <person name="Stadler P.F."/>
            <person name="Schmidt T."/>
            <person name="Gabaldon T."/>
            <person name="Lehrach H."/>
            <person name="Weisshaar B."/>
            <person name="Himmelbauer H."/>
        </authorList>
    </citation>
    <scope>NUCLEOTIDE SEQUENCE [LARGE SCALE GENOMIC DNA]</scope>
    <source>
        <tissue evidence="21">Taproot</tissue>
    </source>
</reference>
<name>A0A0J8BAL2_BETVV</name>
<dbReference type="InterPro" id="IPR000719">
    <property type="entry name" value="Prot_kinase_dom"/>
</dbReference>
<feature type="transmembrane region" description="Helical" evidence="19">
    <location>
        <begin position="20"/>
        <end position="44"/>
    </location>
</feature>
<dbReference type="InterPro" id="IPR008271">
    <property type="entry name" value="Ser/Thr_kinase_AS"/>
</dbReference>
<dbReference type="InterPro" id="IPR011009">
    <property type="entry name" value="Kinase-like_dom_sf"/>
</dbReference>
<dbReference type="GO" id="GO:0002229">
    <property type="term" value="P:defense response to oomycetes"/>
    <property type="evidence" value="ECO:0007669"/>
    <property type="project" value="UniProtKB-ARBA"/>
</dbReference>
<comment type="similarity">
    <text evidence="2">In the N-terminal section; belongs to the leguminous lectin family.</text>
</comment>
<evidence type="ECO:0000256" key="5">
    <source>
        <dbReference type="ARBA" id="ARBA00022475"/>
    </source>
</evidence>
<dbReference type="Gene3D" id="3.30.200.20">
    <property type="entry name" value="Phosphorylase Kinase, domain 1"/>
    <property type="match status" value="1"/>
</dbReference>
<keyword evidence="7" id="KW-0808">Transferase</keyword>
<dbReference type="FunFam" id="1.10.510.10:FF:000240">
    <property type="entry name" value="Lectin-domain containing receptor kinase A4.3"/>
    <property type="match status" value="1"/>
</dbReference>
<evidence type="ECO:0000256" key="1">
    <source>
        <dbReference type="ARBA" id="ARBA00004251"/>
    </source>
</evidence>
<keyword evidence="16" id="KW-0675">Receptor</keyword>
<dbReference type="GO" id="GO:0004674">
    <property type="term" value="F:protein serine/threonine kinase activity"/>
    <property type="evidence" value="ECO:0007669"/>
    <property type="project" value="UniProtKB-KW"/>
</dbReference>
<dbReference type="Pfam" id="PF00069">
    <property type="entry name" value="Pkinase"/>
    <property type="match status" value="1"/>
</dbReference>
<keyword evidence="15 19" id="KW-0472">Membrane</keyword>
<dbReference type="eggNOG" id="ENOG502QTX3">
    <property type="taxonomic scope" value="Eukaryota"/>
</dbReference>
<dbReference type="Gramene" id="KMS97961">
    <property type="protein sequence ID" value="KMS97961"/>
    <property type="gene ID" value="BVRB_4g097070"/>
</dbReference>
<comment type="similarity">
    <text evidence="3">In the C-terminal section; belongs to the protein kinase superfamily. Ser/Thr protein kinase family.</text>
</comment>
<evidence type="ECO:0000256" key="13">
    <source>
        <dbReference type="ARBA" id="ARBA00022840"/>
    </source>
</evidence>
<evidence type="ECO:0000256" key="15">
    <source>
        <dbReference type="ARBA" id="ARBA00023136"/>
    </source>
</evidence>
<dbReference type="PROSITE" id="PS00108">
    <property type="entry name" value="PROTEIN_KINASE_ST"/>
    <property type="match status" value="1"/>
</dbReference>
<evidence type="ECO:0000256" key="10">
    <source>
        <dbReference type="ARBA" id="ARBA00022734"/>
    </source>
</evidence>
<dbReference type="FunFam" id="3.30.200.20:FF:000168">
    <property type="entry name" value="L-type lectin-domain containing receptor kinase IX.1"/>
    <property type="match status" value="1"/>
</dbReference>
<evidence type="ECO:0000256" key="12">
    <source>
        <dbReference type="ARBA" id="ARBA00022777"/>
    </source>
</evidence>
<evidence type="ECO:0000256" key="11">
    <source>
        <dbReference type="ARBA" id="ARBA00022741"/>
    </source>
</evidence>
<keyword evidence="17" id="KW-0325">Glycoprotein</keyword>
<dbReference type="Gene3D" id="2.60.120.200">
    <property type="match status" value="1"/>
</dbReference>
<keyword evidence="12" id="KW-0418">Kinase</keyword>
<feature type="transmembrane region" description="Helical" evidence="19">
    <location>
        <begin position="315"/>
        <end position="340"/>
    </location>
</feature>
<evidence type="ECO:0000256" key="6">
    <source>
        <dbReference type="ARBA" id="ARBA00022527"/>
    </source>
</evidence>
<proteinExistence type="inferred from homology"/>
<keyword evidence="13 18" id="KW-0067">ATP-binding</keyword>
<dbReference type="InterPro" id="IPR013320">
    <property type="entry name" value="ConA-like_dom_sf"/>
</dbReference>
<evidence type="ECO:0000256" key="2">
    <source>
        <dbReference type="ARBA" id="ARBA00008536"/>
    </source>
</evidence>
<evidence type="ECO:0000256" key="7">
    <source>
        <dbReference type="ARBA" id="ARBA00022679"/>
    </source>
</evidence>
<sequence length="718" mass="80437">MSRYIHSLGSSLCSINYNYIFQIIVSLLVFAVHVESLTFNITYFDINDAKNISYGNDSTVADGVLQLTRNRVDAELKHSVGRASYSQPVRLWDRNTNETTNFSTHFSFNITQLENESTIDYSYGDGFAFFLTAFNESTVYAPEYSGGGSLGLICNNENCNVASKHPFVAVEFDTFNNDKFDPGIYETYTHLGVDVNSVNSTVSSPWSVRNGTTANVWITYDSSTMNLSVYLTYDDHPVFTGKYNLSQMINLRTILPDEVRVGFSSATGDSLELHTILSWEFNSTLEDTQISVPTPAQNYTTPLSTRKSQSKRKAAIVDGVLASISVLLVIGLGFIVFLRWQRRSRERSSEMTYDVDDDDFDKETGPKRFTYNELSHATNNFSEERKLGEGGFGGVYRGFLTDLDREIAVKKISRESKQGKKEYMSEVRIISRLRHKNLVQLLGWCHERGGLLLVYEFMPNGSLDSHLYRGKTKSVLQWTIRYNIAQGLASALLYLHEEWEQCVLHRDIKSSNVMLDIDYNAKLGDFGLARLVDHSTTSQTTLLAGTLGYLAPEVFNTGKASREADVYSFGVVALEIACGRQPIDDKEEPTRVKMVEWVWNLYGKGCLLEAVDIELEGEFDTQQIKCLLMVGLWCCHPDHAYRPTIRQAINVLKLESPLPSLPLKFPVPIYCSSPTSVDSFYISSSYSGITSSSSGTTNSSCQQVASGTSPLLYDSSNV</sequence>
<dbReference type="GO" id="GO:0030246">
    <property type="term" value="F:carbohydrate binding"/>
    <property type="evidence" value="ECO:0007669"/>
    <property type="project" value="UniProtKB-KW"/>
</dbReference>
<keyword evidence="9" id="KW-0732">Signal</keyword>
<organism evidence="21 22">
    <name type="scientific">Beta vulgaris subsp. vulgaris</name>
    <name type="common">Beet</name>
    <dbReference type="NCBI Taxonomy" id="3555"/>
    <lineage>
        <taxon>Eukaryota</taxon>
        <taxon>Viridiplantae</taxon>
        <taxon>Streptophyta</taxon>
        <taxon>Embryophyta</taxon>
        <taxon>Tracheophyta</taxon>
        <taxon>Spermatophyta</taxon>
        <taxon>Magnoliopsida</taxon>
        <taxon>eudicotyledons</taxon>
        <taxon>Gunneridae</taxon>
        <taxon>Pentapetalae</taxon>
        <taxon>Caryophyllales</taxon>
        <taxon>Chenopodiaceae</taxon>
        <taxon>Betoideae</taxon>
        <taxon>Beta</taxon>
    </lineage>
</organism>
<keyword evidence="14 19" id="KW-1133">Transmembrane helix</keyword>
<dbReference type="AlphaFoldDB" id="A0A0J8BAL2"/>
<evidence type="ECO:0000259" key="20">
    <source>
        <dbReference type="PROSITE" id="PS50011"/>
    </source>
</evidence>
<dbReference type="SUPFAM" id="SSF49899">
    <property type="entry name" value="Concanavalin A-like lectins/glucanases"/>
    <property type="match status" value="1"/>
</dbReference>
<evidence type="ECO:0000256" key="17">
    <source>
        <dbReference type="ARBA" id="ARBA00023180"/>
    </source>
</evidence>
<evidence type="ECO:0000313" key="21">
    <source>
        <dbReference type="EMBL" id="KMS97961.1"/>
    </source>
</evidence>
<dbReference type="CDD" id="cd14066">
    <property type="entry name" value="STKc_IRAK"/>
    <property type="match status" value="1"/>
</dbReference>
<dbReference type="InterPro" id="IPR050528">
    <property type="entry name" value="L-type_Lectin-RKs"/>
</dbReference>
<feature type="binding site" evidence="18">
    <location>
        <position position="411"/>
    </location>
    <ligand>
        <name>ATP</name>
        <dbReference type="ChEBI" id="CHEBI:30616"/>
    </ligand>
</feature>
<evidence type="ECO:0000256" key="9">
    <source>
        <dbReference type="ARBA" id="ARBA00022729"/>
    </source>
</evidence>
<dbReference type="PROSITE" id="PS50011">
    <property type="entry name" value="PROTEIN_KINASE_DOM"/>
    <property type="match status" value="1"/>
</dbReference>
<dbReference type="InterPro" id="IPR001220">
    <property type="entry name" value="Legume_lectin_dom"/>
</dbReference>
<keyword evidence="8 19" id="KW-0812">Transmembrane</keyword>
<dbReference type="Proteomes" id="UP000035740">
    <property type="component" value="Unassembled WGS sequence"/>
</dbReference>
<keyword evidence="11 18" id="KW-0547">Nucleotide-binding</keyword>
<keyword evidence="22" id="KW-1185">Reference proteome</keyword>
<dbReference type="Gene3D" id="1.10.510.10">
    <property type="entry name" value="Transferase(Phosphotransferase) domain 1"/>
    <property type="match status" value="1"/>
</dbReference>
<evidence type="ECO:0000313" key="22">
    <source>
        <dbReference type="Proteomes" id="UP000035740"/>
    </source>
</evidence>
<accession>A0A0J8BAL2</accession>
<dbReference type="InterPro" id="IPR017441">
    <property type="entry name" value="Protein_kinase_ATP_BS"/>
</dbReference>
<keyword evidence="5" id="KW-1003">Cell membrane</keyword>
<dbReference type="InterPro" id="IPR019825">
    <property type="entry name" value="Lectin_legB_Mn/Ca_BS"/>
</dbReference>
<dbReference type="SMART" id="SM00220">
    <property type="entry name" value="S_TKc"/>
    <property type="match status" value="1"/>
</dbReference>
<dbReference type="PANTHER" id="PTHR27007">
    <property type="match status" value="1"/>
</dbReference>
<comment type="subcellular location">
    <subcellularLocation>
        <location evidence="1">Cell membrane</location>
        <topology evidence="1">Single-pass type I membrane protein</topology>
    </subcellularLocation>
</comment>
<dbReference type="CDD" id="cd06899">
    <property type="entry name" value="lectin_legume_LecRK_Arcelin_ConA"/>
    <property type="match status" value="1"/>
</dbReference>
<dbReference type="SUPFAM" id="SSF56112">
    <property type="entry name" value="Protein kinase-like (PK-like)"/>
    <property type="match status" value="1"/>
</dbReference>
<evidence type="ECO:0000256" key="19">
    <source>
        <dbReference type="SAM" id="Phobius"/>
    </source>
</evidence>
<evidence type="ECO:0000256" key="14">
    <source>
        <dbReference type="ARBA" id="ARBA00022989"/>
    </source>
</evidence>